<feature type="domain" description="PEGA" evidence="1">
    <location>
        <begin position="246"/>
        <end position="312"/>
    </location>
</feature>
<accession>A0A0F9R422</accession>
<reference evidence="2" key="1">
    <citation type="journal article" date="2015" name="Nature">
        <title>Complex archaea that bridge the gap between prokaryotes and eukaryotes.</title>
        <authorList>
            <person name="Spang A."/>
            <person name="Saw J.H."/>
            <person name="Jorgensen S.L."/>
            <person name="Zaremba-Niedzwiedzka K."/>
            <person name="Martijn J."/>
            <person name="Lind A.E."/>
            <person name="van Eijk R."/>
            <person name="Schleper C."/>
            <person name="Guy L."/>
            <person name="Ettema T.J."/>
        </authorList>
    </citation>
    <scope>NUCLEOTIDE SEQUENCE</scope>
</reference>
<protein>
    <recommendedName>
        <fullName evidence="1">PEGA domain-containing protein</fullName>
    </recommendedName>
</protein>
<dbReference type="EMBL" id="LAZR01003279">
    <property type="protein sequence ID" value="KKN20031.1"/>
    <property type="molecule type" value="Genomic_DNA"/>
</dbReference>
<feature type="domain" description="PEGA" evidence="1">
    <location>
        <begin position="174"/>
        <end position="241"/>
    </location>
</feature>
<dbReference type="Pfam" id="PF08308">
    <property type="entry name" value="PEGA"/>
    <property type="match status" value="3"/>
</dbReference>
<dbReference type="PANTHER" id="PTHR36194:SF1">
    <property type="entry name" value="S-LAYER-LIKE PROTEIN"/>
    <property type="match status" value="1"/>
</dbReference>
<evidence type="ECO:0000313" key="2">
    <source>
        <dbReference type="EMBL" id="KKN20031.1"/>
    </source>
</evidence>
<name>A0A0F9R422_9ZZZZ</name>
<comment type="caution">
    <text evidence="2">The sequence shown here is derived from an EMBL/GenBank/DDBJ whole genome shotgun (WGS) entry which is preliminary data.</text>
</comment>
<proteinExistence type="predicted"/>
<gene>
    <name evidence="2" type="ORF">LCGC14_0939780</name>
</gene>
<dbReference type="AlphaFoldDB" id="A0A0F9R422"/>
<organism evidence="2">
    <name type="scientific">marine sediment metagenome</name>
    <dbReference type="NCBI Taxonomy" id="412755"/>
    <lineage>
        <taxon>unclassified sequences</taxon>
        <taxon>metagenomes</taxon>
        <taxon>ecological metagenomes</taxon>
    </lineage>
</organism>
<dbReference type="PANTHER" id="PTHR36194">
    <property type="entry name" value="S-LAYER-LIKE PROTEIN"/>
    <property type="match status" value="1"/>
</dbReference>
<dbReference type="InterPro" id="IPR013229">
    <property type="entry name" value="PEGA"/>
</dbReference>
<evidence type="ECO:0000259" key="1">
    <source>
        <dbReference type="Pfam" id="PF08308"/>
    </source>
</evidence>
<feature type="domain" description="PEGA" evidence="1">
    <location>
        <begin position="102"/>
        <end position="169"/>
    </location>
</feature>
<sequence>MRNNFLEANKVHTIPPGFVVTPPPGKEMIRAIATTSPWQFFSDEEITKYHSEHPEERYPIISRSEEGFASKFNQKIKIIPRPDWAVASCIFNVISKVVPQYGKIKVTSSPSYAEVYLDGAYRGKTPITLSNVKVGKHIIKVTKKDYHNYSETVQVKGSSTTYVFARLRPVPRRGSIYINSTPSNAKAYLDGAYRGRTPLTISNLEVGEYQIKISKDDYYDWYSTVRVKQNITAQVFAQLEPIPRTGSLYVTSSPRHARVFLDGIEQGTTPLTIVDIEMGWHEVVIIKEYYRAYVEYLYIYAGEETEVEADLDRI</sequence>